<evidence type="ECO:0000256" key="6">
    <source>
        <dbReference type="ARBA" id="ARBA00022777"/>
    </source>
</evidence>
<evidence type="ECO:0000256" key="3">
    <source>
        <dbReference type="ARBA" id="ARBA00013253"/>
    </source>
</evidence>
<dbReference type="UniPathway" id="UPA00077">
    <property type="reaction ID" value="UER00155"/>
</dbReference>
<reference evidence="10 11" key="1">
    <citation type="submission" date="2016-11" db="EMBL/GenBank/DDBJ databases">
        <authorList>
            <person name="Jaros S."/>
            <person name="Januszkiewicz K."/>
            <person name="Wedrychowicz H."/>
        </authorList>
    </citation>
    <scope>NUCLEOTIDE SEQUENCE [LARGE SCALE GENOMIC DNA]</scope>
    <source>
        <strain evidence="10 11">DSM 17918</strain>
    </source>
</reference>
<dbReference type="Pfam" id="PF01288">
    <property type="entry name" value="HPPK"/>
    <property type="match status" value="1"/>
</dbReference>
<dbReference type="InterPro" id="IPR000550">
    <property type="entry name" value="Hppk"/>
</dbReference>
<dbReference type="EC" id="2.7.6.3" evidence="3"/>
<keyword evidence="8" id="KW-0289">Folate biosynthesis</keyword>
<dbReference type="GO" id="GO:0046656">
    <property type="term" value="P:folic acid biosynthetic process"/>
    <property type="evidence" value="ECO:0007669"/>
    <property type="project" value="UniProtKB-KW"/>
</dbReference>
<dbReference type="PANTHER" id="PTHR43071:SF1">
    <property type="entry name" value="2-AMINO-4-HYDROXY-6-HYDROXYMETHYLDIHYDROPTERIDINE PYROPHOSPHOKINASE"/>
    <property type="match status" value="1"/>
</dbReference>
<keyword evidence="5" id="KW-0547">Nucleotide-binding</keyword>
<dbReference type="SUPFAM" id="SSF55083">
    <property type="entry name" value="6-hydroxymethyl-7,8-dihydropterin pyrophosphokinase, HPPK"/>
    <property type="match status" value="1"/>
</dbReference>
<dbReference type="OrthoDB" id="9808041at2"/>
<evidence type="ECO:0000259" key="9">
    <source>
        <dbReference type="PROSITE" id="PS00794"/>
    </source>
</evidence>
<dbReference type="PANTHER" id="PTHR43071">
    <property type="entry name" value="2-AMINO-4-HYDROXY-6-HYDROXYMETHYLDIHYDROPTERIDINE PYROPHOSPHOKINASE"/>
    <property type="match status" value="1"/>
</dbReference>
<dbReference type="GO" id="GO:0016301">
    <property type="term" value="F:kinase activity"/>
    <property type="evidence" value="ECO:0007669"/>
    <property type="project" value="UniProtKB-KW"/>
</dbReference>
<dbReference type="InterPro" id="IPR035907">
    <property type="entry name" value="Hppk_sf"/>
</dbReference>
<dbReference type="GO" id="GO:0005524">
    <property type="term" value="F:ATP binding"/>
    <property type="evidence" value="ECO:0007669"/>
    <property type="project" value="UniProtKB-KW"/>
</dbReference>
<evidence type="ECO:0000313" key="10">
    <source>
        <dbReference type="EMBL" id="SHF12415.1"/>
    </source>
</evidence>
<evidence type="ECO:0000256" key="7">
    <source>
        <dbReference type="ARBA" id="ARBA00022840"/>
    </source>
</evidence>
<accession>A0A1M4Z379</accession>
<keyword evidence="6 10" id="KW-0418">Kinase</keyword>
<dbReference type="Proteomes" id="UP000184088">
    <property type="component" value="Unassembled WGS sequence"/>
</dbReference>
<evidence type="ECO:0000256" key="5">
    <source>
        <dbReference type="ARBA" id="ARBA00022741"/>
    </source>
</evidence>
<evidence type="ECO:0000313" key="11">
    <source>
        <dbReference type="Proteomes" id="UP000184088"/>
    </source>
</evidence>
<comment type="pathway">
    <text evidence="2">Cofactor biosynthesis; tetrahydrofolate biosynthesis; 2-amino-4-hydroxy-6-hydroxymethyl-7,8-dihydropteridine diphosphate from 7,8-dihydroneopterin triphosphate: step 4/4.</text>
</comment>
<evidence type="ECO:0000256" key="4">
    <source>
        <dbReference type="ARBA" id="ARBA00022679"/>
    </source>
</evidence>
<sequence>MPIAYLSIGSNLGDRYGFLKKAIAALQDAGIEIVRCSSVYETIPVGYIEQPNFLNAVLEVQTNYSPHQLLDIIHAVERDLGRQRNIRWGPRTIDIDILLYDEIYVSDEDLVIPHPEMLKRAFVLVPLGEIRPDIVLNKKPVAYYIDLLKEQGIKKLKNLPLL</sequence>
<dbReference type="AlphaFoldDB" id="A0A1M4Z379"/>
<dbReference type="Gene3D" id="3.30.70.560">
    <property type="entry name" value="7,8-Dihydro-6-hydroxymethylpterin-pyrophosphokinase HPPK"/>
    <property type="match status" value="1"/>
</dbReference>
<gene>
    <name evidence="10" type="ORF">SAMN02746089_01339</name>
</gene>
<name>A0A1M4Z379_9THEO</name>
<evidence type="ECO:0000256" key="8">
    <source>
        <dbReference type="ARBA" id="ARBA00022909"/>
    </source>
</evidence>
<dbReference type="PROSITE" id="PS00794">
    <property type="entry name" value="HPPK"/>
    <property type="match status" value="1"/>
</dbReference>
<dbReference type="GO" id="GO:0003848">
    <property type="term" value="F:2-amino-4-hydroxy-6-hydroxymethyldihydropteridine diphosphokinase activity"/>
    <property type="evidence" value="ECO:0007669"/>
    <property type="project" value="UniProtKB-EC"/>
</dbReference>
<proteinExistence type="predicted"/>
<dbReference type="GO" id="GO:0046654">
    <property type="term" value="P:tetrahydrofolate biosynthetic process"/>
    <property type="evidence" value="ECO:0007669"/>
    <property type="project" value="UniProtKB-UniPathway"/>
</dbReference>
<dbReference type="STRING" id="1121256.SAMN02746089_01339"/>
<protein>
    <recommendedName>
        <fullName evidence="3">2-amino-4-hydroxy-6-hydroxymethyldihydropteridine diphosphokinase</fullName>
        <ecNumber evidence="3">2.7.6.3</ecNumber>
    </recommendedName>
</protein>
<dbReference type="NCBIfam" id="TIGR01498">
    <property type="entry name" value="folK"/>
    <property type="match status" value="1"/>
</dbReference>
<evidence type="ECO:0000256" key="1">
    <source>
        <dbReference type="ARBA" id="ARBA00000198"/>
    </source>
</evidence>
<evidence type="ECO:0000256" key="2">
    <source>
        <dbReference type="ARBA" id="ARBA00005051"/>
    </source>
</evidence>
<dbReference type="RefSeq" id="WP_073343091.1">
    <property type="nucleotide sequence ID" value="NZ_FQVH01000012.1"/>
</dbReference>
<keyword evidence="4" id="KW-0808">Transferase</keyword>
<keyword evidence="11" id="KW-1185">Reference proteome</keyword>
<dbReference type="EMBL" id="FQVH01000012">
    <property type="protein sequence ID" value="SHF12415.1"/>
    <property type="molecule type" value="Genomic_DNA"/>
</dbReference>
<comment type="catalytic activity">
    <reaction evidence="1">
        <text>6-hydroxymethyl-7,8-dihydropterin + ATP = (7,8-dihydropterin-6-yl)methyl diphosphate + AMP + H(+)</text>
        <dbReference type="Rhea" id="RHEA:11412"/>
        <dbReference type="ChEBI" id="CHEBI:15378"/>
        <dbReference type="ChEBI" id="CHEBI:30616"/>
        <dbReference type="ChEBI" id="CHEBI:44841"/>
        <dbReference type="ChEBI" id="CHEBI:72950"/>
        <dbReference type="ChEBI" id="CHEBI:456215"/>
        <dbReference type="EC" id="2.7.6.3"/>
    </reaction>
</comment>
<organism evidence="10 11">
    <name type="scientific">Caldanaerobius fijiensis DSM 17918</name>
    <dbReference type="NCBI Taxonomy" id="1121256"/>
    <lineage>
        <taxon>Bacteria</taxon>
        <taxon>Bacillati</taxon>
        <taxon>Bacillota</taxon>
        <taxon>Clostridia</taxon>
        <taxon>Thermoanaerobacterales</taxon>
        <taxon>Thermoanaerobacteraceae</taxon>
        <taxon>Caldanaerobius</taxon>
    </lineage>
</organism>
<keyword evidence="7" id="KW-0067">ATP-binding</keyword>
<feature type="domain" description="7,8-dihydro-6-hydroxymethylpterin-pyrophosphokinase" evidence="9">
    <location>
        <begin position="87"/>
        <end position="98"/>
    </location>
</feature>
<dbReference type="CDD" id="cd00483">
    <property type="entry name" value="HPPK"/>
    <property type="match status" value="1"/>
</dbReference>